<evidence type="ECO:0000256" key="7">
    <source>
        <dbReference type="ARBA" id="ARBA00023136"/>
    </source>
</evidence>
<dbReference type="AlphaFoldDB" id="A0AA88P6W7"/>
<dbReference type="GO" id="GO:0008360">
    <property type="term" value="P:regulation of cell shape"/>
    <property type="evidence" value="ECO:0007669"/>
    <property type="project" value="UniProtKB-KW"/>
</dbReference>
<evidence type="ECO:0000256" key="3">
    <source>
        <dbReference type="ARBA" id="ARBA00005720"/>
    </source>
</evidence>
<comment type="subcellular location">
    <subcellularLocation>
        <location evidence="1">Cell membrane</location>
        <topology evidence="1">Lipid-anchor</topology>
    </subcellularLocation>
    <subcellularLocation>
        <location evidence="2">Cytoplasm</location>
        <location evidence="2">Cytoskeleton</location>
    </subcellularLocation>
</comment>
<evidence type="ECO:0000256" key="8">
    <source>
        <dbReference type="ARBA" id="ARBA00023139"/>
    </source>
</evidence>
<comment type="caution">
    <text evidence="11">The sequence shown here is derived from an EMBL/GenBank/DDBJ whole genome shotgun (WGS) entry which is preliminary data.</text>
</comment>
<evidence type="ECO:0000256" key="1">
    <source>
        <dbReference type="ARBA" id="ARBA00004193"/>
    </source>
</evidence>
<keyword evidence="6" id="KW-0133">Cell shape</keyword>
<sequence length="155" mass="17199">MSEFWLCFNCCIAEQPQPKRRRRIDRSMIGEPTNFVHTAHVGSGDLFTGMNSVNSIQNQMQIIRVVGRGSCDVLFLLTGSPPAALHVPSAATIHLIFTQQTHGQLCTPWYRGRPAHRTAGSHSASVLCPLLLHRMPLDAHQPWVQCVPAFFCGLP</sequence>
<evidence type="ECO:0000313" key="11">
    <source>
        <dbReference type="EMBL" id="KAK2871515.1"/>
    </source>
</evidence>
<protein>
    <submittedName>
        <fullName evidence="11">Uncharacterized protein</fullName>
    </submittedName>
</protein>
<keyword evidence="10" id="KW-0449">Lipoprotein</keyword>
<keyword evidence="7" id="KW-0472">Membrane</keyword>
<evidence type="ECO:0000313" key="12">
    <source>
        <dbReference type="Proteomes" id="UP001187343"/>
    </source>
</evidence>
<keyword evidence="5" id="KW-0963">Cytoplasm</keyword>
<dbReference type="InterPro" id="IPR036936">
    <property type="entry name" value="CRIB_dom_sf"/>
</dbReference>
<comment type="similarity">
    <text evidence="3">Belongs to the CDC42SE/SPEC family.</text>
</comment>
<organism evidence="11 12">
    <name type="scientific">Cirrhinus molitorella</name>
    <name type="common">mud carp</name>
    <dbReference type="NCBI Taxonomy" id="172907"/>
    <lineage>
        <taxon>Eukaryota</taxon>
        <taxon>Metazoa</taxon>
        <taxon>Chordata</taxon>
        <taxon>Craniata</taxon>
        <taxon>Vertebrata</taxon>
        <taxon>Euteleostomi</taxon>
        <taxon>Actinopterygii</taxon>
        <taxon>Neopterygii</taxon>
        <taxon>Teleostei</taxon>
        <taxon>Ostariophysi</taxon>
        <taxon>Cypriniformes</taxon>
        <taxon>Cyprinidae</taxon>
        <taxon>Labeoninae</taxon>
        <taxon>Labeonini</taxon>
        <taxon>Cirrhinus</taxon>
    </lineage>
</organism>
<dbReference type="PANTHER" id="PTHR13502">
    <property type="entry name" value="CDC42 SMALL EFFECTOR PROTEIN HOMOLOG"/>
    <property type="match status" value="1"/>
</dbReference>
<reference evidence="11" key="1">
    <citation type="submission" date="2023-08" db="EMBL/GenBank/DDBJ databases">
        <title>Chromosome-level Genome Assembly of mud carp (Cirrhinus molitorella).</title>
        <authorList>
            <person name="Liu H."/>
        </authorList>
    </citation>
    <scope>NUCLEOTIDE SEQUENCE</scope>
    <source>
        <strain evidence="11">Prfri</strain>
        <tissue evidence="11">Muscle</tissue>
    </source>
</reference>
<keyword evidence="4" id="KW-1003">Cell membrane</keyword>
<dbReference type="GO" id="GO:0005856">
    <property type="term" value="C:cytoskeleton"/>
    <property type="evidence" value="ECO:0007669"/>
    <property type="project" value="UniProtKB-SubCell"/>
</dbReference>
<keyword evidence="12" id="KW-1185">Reference proteome</keyword>
<dbReference type="InterPro" id="IPR000095">
    <property type="entry name" value="CRIB_dom"/>
</dbReference>
<dbReference type="Proteomes" id="UP001187343">
    <property type="component" value="Unassembled WGS sequence"/>
</dbReference>
<evidence type="ECO:0000256" key="4">
    <source>
        <dbReference type="ARBA" id="ARBA00022475"/>
    </source>
</evidence>
<dbReference type="InterPro" id="IPR039056">
    <property type="entry name" value="SPEC"/>
</dbReference>
<dbReference type="GO" id="GO:0031267">
    <property type="term" value="F:small GTPase binding"/>
    <property type="evidence" value="ECO:0007669"/>
    <property type="project" value="InterPro"/>
</dbReference>
<dbReference type="GO" id="GO:0005886">
    <property type="term" value="C:plasma membrane"/>
    <property type="evidence" value="ECO:0007669"/>
    <property type="project" value="UniProtKB-SubCell"/>
</dbReference>
<evidence type="ECO:0000256" key="5">
    <source>
        <dbReference type="ARBA" id="ARBA00022490"/>
    </source>
</evidence>
<dbReference type="GO" id="GO:0035023">
    <property type="term" value="P:regulation of Rho protein signal transduction"/>
    <property type="evidence" value="ECO:0007669"/>
    <property type="project" value="InterPro"/>
</dbReference>
<gene>
    <name evidence="11" type="ORF">Q8A67_024042</name>
</gene>
<dbReference type="PANTHER" id="PTHR13502:SF4">
    <property type="entry name" value="CDC42 SMALL EFFECTOR PROTEIN 2"/>
    <property type="match status" value="1"/>
</dbReference>
<dbReference type="CDD" id="cd00132">
    <property type="entry name" value="CRIB"/>
    <property type="match status" value="1"/>
</dbReference>
<evidence type="ECO:0000256" key="9">
    <source>
        <dbReference type="ARBA" id="ARBA00023212"/>
    </source>
</evidence>
<evidence type="ECO:0000256" key="10">
    <source>
        <dbReference type="ARBA" id="ARBA00023288"/>
    </source>
</evidence>
<dbReference type="Gene3D" id="3.90.810.10">
    <property type="entry name" value="CRIB domain"/>
    <property type="match status" value="1"/>
</dbReference>
<dbReference type="EMBL" id="JAUYZG010000023">
    <property type="protein sequence ID" value="KAK2871515.1"/>
    <property type="molecule type" value="Genomic_DNA"/>
</dbReference>
<evidence type="ECO:0000256" key="2">
    <source>
        <dbReference type="ARBA" id="ARBA00004245"/>
    </source>
</evidence>
<evidence type="ECO:0000256" key="6">
    <source>
        <dbReference type="ARBA" id="ARBA00022960"/>
    </source>
</evidence>
<dbReference type="FunFam" id="3.90.810.10:FF:000004">
    <property type="entry name" value="CDC42 small effector protein 2"/>
    <property type="match status" value="1"/>
</dbReference>
<dbReference type="Pfam" id="PF00786">
    <property type="entry name" value="PBD"/>
    <property type="match status" value="1"/>
</dbReference>
<accession>A0AA88P6W7</accession>
<dbReference type="PROSITE" id="PS50108">
    <property type="entry name" value="CRIB"/>
    <property type="match status" value="1"/>
</dbReference>
<keyword evidence="8" id="KW-0564">Palmitate</keyword>
<keyword evidence="9" id="KW-0206">Cytoskeleton</keyword>
<name>A0AA88P6W7_9TELE</name>
<proteinExistence type="inferred from homology"/>